<evidence type="ECO:0000313" key="5">
    <source>
        <dbReference type="Ensembl" id="ENSPSIP00000015239.1"/>
    </source>
</evidence>
<evidence type="ECO:0000256" key="2">
    <source>
        <dbReference type="ARBA" id="ARBA00035707"/>
    </source>
</evidence>
<dbReference type="eggNOG" id="KOG4241">
    <property type="taxonomic scope" value="Eukaryota"/>
</dbReference>
<dbReference type="GO" id="GO:0005654">
    <property type="term" value="C:nucleoplasm"/>
    <property type="evidence" value="ECO:0007669"/>
    <property type="project" value="Ensembl"/>
</dbReference>
<reference evidence="5" key="4">
    <citation type="submission" date="2025-09" db="UniProtKB">
        <authorList>
            <consortium name="Ensembl"/>
        </authorList>
    </citation>
    <scope>IDENTIFICATION</scope>
</reference>
<gene>
    <name evidence="5" type="primary">MRPL10</name>
</gene>
<proteinExistence type="inferred from homology"/>
<dbReference type="OMA" id="RENRMIA"/>
<dbReference type="Proteomes" id="UP000007267">
    <property type="component" value="Unassembled WGS sequence"/>
</dbReference>
<dbReference type="InterPro" id="IPR047865">
    <property type="entry name" value="Ribosomal_uL10_bac_type"/>
</dbReference>
<feature type="region of interest" description="Disordered" evidence="4">
    <location>
        <begin position="238"/>
        <end position="268"/>
    </location>
</feature>
<dbReference type="Gene3D" id="3.30.70.1730">
    <property type="match status" value="1"/>
</dbReference>
<dbReference type="EMBL" id="AGCU01094141">
    <property type="status" value="NOT_ANNOTATED_CDS"/>
    <property type="molecule type" value="Genomic_DNA"/>
</dbReference>
<reference evidence="5" key="3">
    <citation type="submission" date="2025-08" db="UniProtKB">
        <authorList>
            <consortium name="Ensembl"/>
        </authorList>
    </citation>
    <scope>IDENTIFICATION</scope>
</reference>
<dbReference type="GeneTree" id="ENSGT00390000000603"/>
<dbReference type="EMBL" id="AGCU01094140">
    <property type="status" value="NOT_ANNOTATED_CDS"/>
    <property type="molecule type" value="Genomic_DNA"/>
</dbReference>
<evidence type="ECO:0000313" key="6">
    <source>
        <dbReference type="Proteomes" id="UP000007267"/>
    </source>
</evidence>
<keyword evidence="6" id="KW-1185">Reference proteome</keyword>
<dbReference type="AlphaFoldDB" id="K7G4M8"/>
<reference evidence="6" key="1">
    <citation type="submission" date="2011-10" db="EMBL/GenBank/DDBJ databases">
        <authorList>
            <consortium name="Soft-shell Turtle Genome Consortium"/>
        </authorList>
    </citation>
    <scope>NUCLEOTIDE SEQUENCE [LARGE SCALE GENOMIC DNA]</scope>
    <source>
        <strain evidence="6">Daiwa-1</strain>
    </source>
</reference>
<dbReference type="GO" id="GO:0005762">
    <property type="term" value="C:mitochondrial large ribosomal subunit"/>
    <property type="evidence" value="ECO:0007669"/>
    <property type="project" value="Ensembl"/>
</dbReference>
<evidence type="ECO:0000256" key="3">
    <source>
        <dbReference type="ARBA" id="ARBA00035716"/>
    </source>
</evidence>
<protein>
    <recommendedName>
        <fullName evidence="2">Large ribosomal subunit protein uL10m</fullName>
    </recommendedName>
    <alternativeName>
        <fullName evidence="3">39S ribosomal protein L10, mitochondrial</fullName>
    </alternativeName>
</protein>
<dbReference type="InterPro" id="IPR043141">
    <property type="entry name" value="Ribosomal_uL10-like_sf"/>
</dbReference>
<comment type="similarity">
    <text evidence="1">Belongs to the universal ribosomal protein uL10 family.</text>
</comment>
<evidence type="ECO:0000256" key="1">
    <source>
        <dbReference type="ARBA" id="ARBA00008889"/>
    </source>
</evidence>
<name>K7G4M8_PELSI</name>
<dbReference type="HOGENOM" id="CLU_073093_0_0_1"/>
<accession>K7G4M8</accession>
<dbReference type="Ensembl" id="ENSPSIT00000015310.1">
    <property type="protein sequence ID" value="ENSPSIP00000015239.1"/>
    <property type="gene ID" value="ENSPSIG00000013604.1"/>
</dbReference>
<dbReference type="PANTHER" id="PTHR11560">
    <property type="entry name" value="39S RIBOSOMAL PROTEIN L10, MITOCHONDRIAL"/>
    <property type="match status" value="1"/>
</dbReference>
<dbReference type="STRING" id="13735.ENSPSIP00000015239"/>
<sequence>MHFERQKLMAVTEYVAPKPAIPAVCSTPRVHAKKEENGYAKLLHRQVAEAFQDSKMIAVCQHCFTPSDEMLMMQHRLRKHNIHVKFFPNEIVRPYLSTSKYKNLLPLFVARNLMIMSPEIKVKEMLRMLKRVPQISLLGACIDDTILSSQGVVSYSKLPSLEVTQGQVVGTLSLTTSQTCALLQHGAGHLSALLDQYVKQQSGGTGEPDGQAGEGQAEPGPAFLAPFINHALHIETDGRKRVQGQVSSEVGGDSWEGPVSCLNQQTGS</sequence>
<feature type="region of interest" description="Disordered" evidence="4">
    <location>
        <begin position="200"/>
        <end position="220"/>
    </location>
</feature>
<organism evidence="5 6">
    <name type="scientific">Pelodiscus sinensis</name>
    <name type="common">Chinese softshell turtle</name>
    <name type="synonym">Trionyx sinensis</name>
    <dbReference type="NCBI Taxonomy" id="13735"/>
    <lineage>
        <taxon>Eukaryota</taxon>
        <taxon>Metazoa</taxon>
        <taxon>Chordata</taxon>
        <taxon>Craniata</taxon>
        <taxon>Vertebrata</taxon>
        <taxon>Euteleostomi</taxon>
        <taxon>Archelosauria</taxon>
        <taxon>Testudinata</taxon>
        <taxon>Testudines</taxon>
        <taxon>Cryptodira</taxon>
        <taxon>Trionychia</taxon>
        <taxon>Trionychidae</taxon>
        <taxon>Pelodiscus</taxon>
    </lineage>
</organism>
<evidence type="ECO:0000256" key="4">
    <source>
        <dbReference type="SAM" id="MobiDB-lite"/>
    </source>
</evidence>
<reference evidence="6" key="2">
    <citation type="journal article" date="2013" name="Nat. Genet.">
        <title>The draft genomes of soft-shell turtle and green sea turtle yield insights into the development and evolution of the turtle-specific body plan.</title>
        <authorList>
            <person name="Wang Z."/>
            <person name="Pascual-Anaya J."/>
            <person name="Zadissa A."/>
            <person name="Li W."/>
            <person name="Niimura Y."/>
            <person name="Huang Z."/>
            <person name="Li C."/>
            <person name="White S."/>
            <person name="Xiong Z."/>
            <person name="Fang D."/>
            <person name="Wang B."/>
            <person name="Ming Y."/>
            <person name="Chen Y."/>
            <person name="Zheng Y."/>
            <person name="Kuraku S."/>
            <person name="Pignatelli M."/>
            <person name="Herrero J."/>
            <person name="Beal K."/>
            <person name="Nozawa M."/>
            <person name="Li Q."/>
            <person name="Wang J."/>
            <person name="Zhang H."/>
            <person name="Yu L."/>
            <person name="Shigenobu S."/>
            <person name="Wang J."/>
            <person name="Liu J."/>
            <person name="Flicek P."/>
            <person name="Searle S."/>
            <person name="Wang J."/>
            <person name="Kuratani S."/>
            <person name="Yin Y."/>
            <person name="Aken B."/>
            <person name="Zhang G."/>
            <person name="Irie N."/>
        </authorList>
    </citation>
    <scope>NUCLEOTIDE SEQUENCE [LARGE SCALE GENOMIC DNA]</scope>
    <source>
        <strain evidence="6">Daiwa-1</strain>
    </source>
</reference>
<dbReference type="SUPFAM" id="SSF160369">
    <property type="entry name" value="Ribosomal protein L10-like"/>
    <property type="match status" value="1"/>
</dbReference>